<keyword evidence="1" id="KW-0813">Transport</keyword>
<proteinExistence type="predicted"/>
<keyword evidence="1" id="KW-0762">Sugar transport</keyword>
<sequence length="176" mass="20953">MSTPEYHEIRAWCKESQEIADEYGIEEALSYLLGEKFAPLLRELKKARRQVQFLYSEKDRSMVEPLAKKDQDFRLGYMMTLENNYREQLEAIKHLERLTGDFMEEIRDAFEEQDVLEFLENYPRLDSPQDDLTMSFETLGGTDSDQFTTKDLMAEVEDIYLAEEIRKLLQNKWQAR</sequence>
<dbReference type="EMBL" id="CP048685">
    <property type="protein sequence ID" value="QPJ62889.1"/>
    <property type="molecule type" value="Genomic_DNA"/>
</dbReference>
<dbReference type="Proteomes" id="UP000594688">
    <property type="component" value="Chromosome"/>
</dbReference>
<reference evidence="1 2" key="1">
    <citation type="submission" date="2020-02" db="EMBL/GenBank/DDBJ databases">
        <title>Genomic and physiological characterization of two novel Nitrospinaceae genera.</title>
        <authorList>
            <person name="Mueller A.J."/>
            <person name="Jung M.-Y."/>
            <person name="Strachan C.R."/>
            <person name="Herbold C.W."/>
            <person name="Kirkegaard R.H."/>
            <person name="Daims H."/>
        </authorList>
    </citation>
    <scope>NUCLEOTIDE SEQUENCE [LARGE SCALE GENOMIC DNA]</scope>
    <source>
        <strain evidence="1">EB</strain>
    </source>
</reference>
<name>A0A7T0BXT5_9BACT</name>
<accession>A0A7T0BXT5</accession>
<dbReference type="KEGG" id="nli:G3M70_13805"/>
<evidence type="ECO:0000313" key="2">
    <source>
        <dbReference type="Proteomes" id="UP000594688"/>
    </source>
</evidence>
<dbReference type="AlphaFoldDB" id="A0A7T0BXT5"/>
<gene>
    <name evidence="1" type="ORF">G3M70_13805</name>
</gene>
<evidence type="ECO:0000313" key="1">
    <source>
        <dbReference type="EMBL" id="QPJ62889.1"/>
    </source>
</evidence>
<organism evidence="1 2">
    <name type="scientific">Candidatus Nitronauta litoralis</name>
    <dbReference type="NCBI Taxonomy" id="2705533"/>
    <lineage>
        <taxon>Bacteria</taxon>
        <taxon>Pseudomonadati</taxon>
        <taxon>Nitrospinota/Tectimicrobiota group</taxon>
        <taxon>Nitrospinota</taxon>
        <taxon>Nitrospinia</taxon>
        <taxon>Nitrospinales</taxon>
        <taxon>Nitrospinaceae</taxon>
        <taxon>Candidatus Nitronauta</taxon>
    </lineage>
</organism>
<protein>
    <submittedName>
        <fullName evidence="1">PTS sugar transporter subunit IIA</fullName>
    </submittedName>
</protein>